<dbReference type="AlphaFoldDB" id="A0A3L6ZN53"/>
<comment type="caution">
    <text evidence="6">The sequence shown here is derived from an EMBL/GenBank/DDBJ whole genome shotgun (WGS) entry which is preliminary data.</text>
</comment>
<dbReference type="PANTHER" id="PTHR43309">
    <property type="entry name" value="5-OXOPROLINASE SUBUNIT C"/>
    <property type="match status" value="1"/>
</dbReference>
<dbReference type="GO" id="GO:0016787">
    <property type="term" value="F:hydrolase activity"/>
    <property type="evidence" value="ECO:0007669"/>
    <property type="project" value="UniProtKB-KW"/>
</dbReference>
<keyword evidence="3" id="KW-0067">ATP-binding</keyword>
<dbReference type="SMART" id="SM00797">
    <property type="entry name" value="AHS2"/>
    <property type="match status" value="1"/>
</dbReference>
<feature type="domain" description="Carboxyltransferase" evidence="5">
    <location>
        <begin position="75"/>
        <end position="353"/>
    </location>
</feature>
<evidence type="ECO:0000313" key="7">
    <source>
        <dbReference type="Proteomes" id="UP000275395"/>
    </source>
</evidence>
<reference evidence="6 7" key="1">
    <citation type="submission" date="2018-10" db="EMBL/GenBank/DDBJ databases">
        <authorList>
            <person name="Li J."/>
        </authorList>
    </citation>
    <scope>NUCLEOTIDE SEQUENCE [LARGE SCALE GENOMIC DNA]</scope>
    <source>
        <strain evidence="6 7">JCM 30549</strain>
    </source>
</reference>
<dbReference type="PANTHER" id="PTHR43309:SF3">
    <property type="entry name" value="5-OXOPROLINASE SUBUNIT C"/>
    <property type="match status" value="1"/>
</dbReference>
<dbReference type="InterPro" id="IPR003778">
    <property type="entry name" value="CT_A_B"/>
</dbReference>
<feature type="region of interest" description="Disordered" evidence="4">
    <location>
        <begin position="1"/>
        <end position="48"/>
    </location>
</feature>
<dbReference type="InterPro" id="IPR052708">
    <property type="entry name" value="PxpC"/>
</dbReference>
<accession>A0A3L6ZN53</accession>
<evidence type="ECO:0000256" key="4">
    <source>
        <dbReference type="SAM" id="MobiDB-lite"/>
    </source>
</evidence>
<sequence length="383" mass="40659">MAPDRPHPRPDHPSGLRRLRVHPPGRHPAVQPPQRSGVRRLHPGRRRGADLVSTLRVATAGRSQVTDLGRYGYAHLGVQSNGAADQRSARTANVLVGNAPDAPVIEITTLIAAEFVTDERMLVAATGAVGRLLLDGAEQPACTPIVTWPGARIRLEPGTAGIRAYLGVHGSIVAETQLGSVASDRLIGCVNELHDGDDLPVRDGRVRAPLHLPLFRSGLRPLRLGNDWTLDVLPGPDADDFPRFAESAASEEFHVGAQSDHIGVRLDGATFPRTSTHEVLSRGVPLGAIEVPPSGSLIALLRGRPLTAGYPIPAVVARSSHHLLGQLRPGDSVRLRAVGVRDSLDGQLAFERELRALAERCASMFEASAVFPSCSASHAAPAA</sequence>
<evidence type="ECO:0000256" key="2">
    <source>
        <dbReference type="ARBA" id="ARBA00022801"/>
    </source>
</evidence>
<dbReference type="Gene3D" id="2.40.100.10">
    <property type="entry name" value="Cyclophilin-like"/>
    <property type="match status" value="1"/>
</dbReference>
<proteinExistence type="predicted"/>
<dbReference type="InterPro" id="IPR029000">
    <property type="entry name" value="Cyclophilin-like_dom_sf"/>
</dbReference>
<evidence type="ECO:0000313" key="6">
    <source>
        <dbReference type="EMBL" id="RLP68432.1"/>
    </source>
</evidence>
<dbReference type="Proteomes" id="UP000275395">
    <property type="component" value="Unassembled WGS sequence"/>
</dbReference>
<gene>
    <name evidence="6" type="ORF">D9V30_10660</name>
</gene>
<dbReference type="EMBL" id="RCUW01000009">
    <property type="protein sequence ID" value="RLP68432.1"/>
    <property type="molecule type" value="Genomic_DNA"/>
</dbReference>
<evidence type="ECO:0000256" key="1">
    <source>
        <dbReference type="ARBA" id="ARBA00022741"/>
    </source>
</evidence>
<keyword evidence="2 6" id="KW-0378">Hydrolase</keyword>
<feature type="compositionally biased region" description="Basic and acidic residues" evidence="4">
    <location>
        <begin position="1"/>
        <end position="14"/>
    </location>
</feature>
<feature type="compositionally biased region" description="Basic residues" evidence="4">
    <location>
        <begin position="15"/>
        <end position="25"/>
    </location>
</feature>
<dbReference type="GO" id="GO:0005524">
    <property type="term" value="F:ATP binding"/>
    <property type="evidence" value="ECO:0007669"/>
    <property type="project" value="UniProtKB-KW"/>
</dbReference>
<feature type="compositionally biased region" description="Basic residues" evidence="4">
    <location>
        <begin position="37"/>
        <end position="46"/>
    </location>
</feature>
<dbReference type="Pfam" id="PF02626">
    <property type="entry name" value="CT_A_B"/>
    <property type="match status" value="1"/>
</dbReference>
<evidence type="ECO:0000256" key="3">
    <source>
        <dbReference type="ARBA" id="ARBA00022840"/>
    </source>
</evidence>
<keyword evidence="1" id="KW-0547">Nucleotide-binding</keyword>
<name>A0A3L6ZN53_9MICO</name>
<evidence type="ECO:0000259" key="5">
    <source>
        <dbReference type="SMART" id="SM00797"/>
    </source>
</evidence>
<organism evidence="6 7">
    <name type="scientific">Mycetocola reblochoni</name>
    <dbReference type="NCBI Taxonomy" id="331618"/>
    <lineage>
        <taxon>Bacteria</taxon>
        <taxon>Bacillati</taxon>
        <taxon>Actinomycetota</taxon>
        <taxon>Actinomycetes</taxon>
        <taxon>Micrococcales</taxon>
        <taxon>Microbacteriaceae</taxon>
        <taxon>Mycetocola</taxon>
    </lineage>
</organism>
<protein>
    <submittedName>
        <fullName evidence="6">Allophanate hydrolase</fullName>
    </submittedName>
</protein>